<name>A0A1E5XVF9_9HYPH</name>
<evidence type="ECO:0000313" key="2">
    <source>
        <dbReference type="EMBL" id="OEO32572.1"/>
    </source>
</evidence>
<dbReference type="OrthoDB" id="7704812at2"/>
<proteinExistence type="predicted"/>
<feature type="transmembrane region" description="Helical" evidence="1">
    <location>
        <begin position="217"/>
        <end position="242"/>
    </location>
</feature>
<protein>
    <recommendedName>
        <fullName evidence="4">Glycerophosphoryl diester phosphodiesterase membrane domain-containing protein</fullName>
    </recommendedName>
</protein>
<comment type="caution">
    <text evidence="2">The sequence shown here is derived from an EMBL/GenBank/DDBJ whole genome shotgun (WGS) entry which is preliminary data.</text>
</comment>
<keyword evidence="1" id="KW-0812">Transmembrane</keyword>
<evidence type="ECO:0000256" key="1">
    <source>
        <dbReference type="SAM" id="Phobius"/>
    </source>
</evidence>
<sequence length="260" mass="27245">MGVSLFVHSVRLVLGDWRNALKITGLLYLIYAVPALIFALLFPTPVQPEQAMAALGSGGFLGVITAILAIVAFVWVAVAWHRYVLLDEMPAGQFPEFNSSRLLSYGGYSLLIGLIGFVLSFIVSAVVGIVAIPLLNVVGIFITGLLALAAVLIVGYRLAPILPSIAIGKPITLRQAWEATNSANVPIIVLAVLSALAALVIDIPAFIFALAGPIGGFLAVLWTLATGWVKMIVGVSILTTLYGHYVEGRAIPSATAGANG</sequence>
<feature type="transmembrane region" description="Helical" evidence="1">
    <location>
        <begin position="54"/>
        <end position="80"/>
    </location>
</feature>
<dbReference type="AlphaFoldDB" id="A0A1E5XVF9"/>
<feature type="transmembrane region" description="Helical" evidence="1">
    <location>
        <begin position="187"/>
        <end position="210"/>
    </location>
</feature>
<feature type="transmembrane region" description="Helical" evidence="1">
    <location>
        <begin position="20"/>
        <end position="42"/>
    </location>
</feature>
<dbReference type="EMBL" id="LAJE02000067">
    <property type="protein sequence ID" value="OEO32572.1"/>
    <property type="molecule type" value="Genomic_DNA"/>
</dbReference>
<feature type="transmembrane region" description="Helical" evidence="1">
    <location>
        <begin position="105"/>
        <end position="127"/>
    </location>
</feature>
<accession>A0A1E5XVF9</accession>
<dbReference type="Proteomes" id="UP000095463">
    <property type="component" value="Unassembled WGS sequence"/>
</dbReference>
<evidence type="ECO:0008006" key="4">
    <source>
        <dbReference type="Google" id="ProtNLM"/>
    </source>
</evidence>
<keyword evidence="1" id="KW-1133">Transmembrane helix</keyword>
<keyword evidence="1" id="KW-0472">Membrane</keyword>
<evidence type="ECO:0000313" key="3">
    <source>
        <dbReference type="Proteomes" id="UP000095463"/>
    </source>
</evidence>
<dbReference type="RefSeq" id="WP_069908266.1">
    <property type="nucleotide sequence ID" value="NZ_LAJE02000067.1"/>
</dbReference>
<reference evidence="2 3" key="1">
    <citation type="journal article" date="2015" name="Genome Announc.">
        <title>Genome Assemblies of Three Soil-Associated Devosia species: D. insulae, D. limi, and D. soli.</title>
        <authorList>
            <person name="Hassan Y.I."/>
            <person name="Lepp D."/>
            <person name="Zhou T."/>
        </authorList>
    </citation>
    <scope>NUCLEOTIDE SEQUENCE [LARGE SCALE GENOMIC DNA]</scope>
    <source>
        <strain evidence="2 3">DS-56</strain>
    </source>
</reference>
<keyword evidence="3" id="KW-1185">Reference proteome</keyword>
<feature type="transmembrane region" description="Helical" evidence="1">
    <location>
        <begin position="134"/>
        <end position="156"/>
    </location>
</feature>
<gene>
    <name evidence="2" type="ORF">VW23_010835</name>
</gene>
<organism evidence="2 3">
    <name type="scientific">Devosia insulae DS-56</name>
    <dbReference type="NCBI Taxonomy" id="1116389"/>
    <lineage>
        <taxon>Bacteria</taxon>
        <taxon>Pseudomonadati</taxon>
        <taxon>Pseudomonadota</taxon>
        <taxon>Alphaproteobacteria</taxon>
        <taxon>Hyphomicrobiales</taxon>
        <taxon>Devosiaceae</taxon>
        <taxon>Devosia</taxon>
    </lineage>
</organism>